<name>A0A2V0P1P5_9CHLO</name>
<dbReference type="InterPro" id="IPR006694">
    <property type="entry name" value="Fatty_acid_hydroxylase"/>
</dbReference>
<dbReference type="InParanoid" id="A0A2V0P1P5"/>
<dbReference type="EMBL" id="BDRX01000044">
    <property type="protein sequence ID" value="GBF93801.1"/>
    <property type="molecule type" value="Genomic_DNA"/>
</dbReference>
<protein>
    <recommendedName>
        <fullName evidence="7">Fatty acid hydroxylase domain-containing protein</fullName>
    </recommendedName>
</protein>
<evidence type="ECO:0000256" key="2">
    <source>
        <dbReference type="ARBA" id="ARBA00009324"/>
    </source>
</evidence>
<proteinExistence type="inferred from homology"/>
<evidence type="ECO:0000259" key="7">
    <source>
        <dbReference type="Pfam" id="PF04116"/>
    </source>
</evidence>
<feature type="domain" description="Fatty acid hydroxylase" evidence="7">
    <location>
        <begin position="132"/>
        <end position="272"/>
    </location>
</feature>
<evidence type="ECO:0000313" key="8">
    <source>
        <dbReference type="EMBL" id="GBF93801.1"/>
    </source>
</evidence>
<dbReference type="STRING" id="307507.A0A2V0P1P5"/>
<comment type="caution">
    <text evidence="8">The sequence shown here is derived from an EMBL/GenBank/DDBJ whole genome shotgun (WGS) entry which is preliminary data.</text>
</comment>
<dbReference type="GO" id="GO:0005506">
    <property type="term" value="F:iron ion binding"/>
    <property type="evidence" value="ECO:0007669"/>
    <property type="project" value="InterPro"/>
</dbReference>
<dbReference type="GO" id="GO:0008610">
    <property type="term" value="P:lipid biosynthetic process"/>
    <property type="evidence" value="ECO:0007669"/>
    <property type="project" value="InterPro"/>
</dbReference>
<evidence type="ECO:0000256" key="1">
    <source>
        <dbReference type="ARBA" id="ARBA00004370"/>
    </source>
</evidence>
<dbReference type="InterPro" id="IPR050307">
    <property type="entry name" value="Sterol_Desaturase_Related"/>
</dbReference>
<keyword evidence="3 6" id="KW-0812">Transmembrane</keyword>
<dbReference type="AlphaFoldDB" id="A0A2V0P1P5"/>
<dbReference type="GO" id="GO:0016020">
    <property type="term" value="C:membrane"/>
    <property type="evidence" value="ECO:0007669"/>
    <property type="project" value="UniProtKB-SubCell"/>
</dbReference>
<evidence type="ECO:0000256" key="5">
    <source>
        <dbReference type="ARBA" id="ARBA00023136"/>
    </source>
</evidence>
<organism evidence="8 9">
    <name type="scientific">Raphidocelis subcapitata</name>
    <dbReference type="NCBI Taxonomy" id="307507"/>
    <lineage>
        <taxon>Eukaryota</taxon>
        <taxon>Viridiplantae</taxon>
        <taxon>Chlorophyta</taxon>
        <taxon>core chlorophytes</taxon>
        <taxon>Chlorophyceae</taxon>
        <taxon>CS clade</taxon>
        <taxon>Sphaeropleales</taxon>
        <taxon>Selenastraceae</taxon>
        <taxon>Raphidocelis</taxon>
    </lineage>
</organism>
<accession>A0A2V0P1P5</accession>
<reference evidence="8 9" key="1">
    <citation type="journal article" date="2018" name="Sci. Rep.">
        <title>Raphidocelis subcapitata (=Pseudokirchneriella subcapitata) provides an insight into genome evolution and environmental adaptations in the Sphaeropleales.</title>
        <authorList>
            <person name="Suzuki S."/>
            <person name="Yamaguchi H."/>
            <person name="Nakajima N."/>
            <person name="Kawachi M."/>
        </authorList>
    </citation>
    <scope>NUCLEOTIDE SEQUENCE [LARGE SCALE GENOMIC DNA]</scope>
    <source>
        <strain evidence="8 9">NIES-35</strain>
    </source>
</reference>
<comment type="subcellular location">
    <subcellularLocation>
        <location evidence="1">Membrane</location>
    </subcellularLocation>
</comment>
<dbReference type="GO" id="GO:0016491">
    <property type="term" value="F:oxidoreductase activity"/>
    <property type="evidence" value="ECO:0007669"/>
    <property type="project" value="InterPro"/>
</dbReference>
<evidence type="ECO:0000313" key="9">
    <source>
        <dbReference type="Proteomes" id="UP000247498"/>
    </source>
</evidence>
<dbReference type="Proteomes" id="UP000247498">
    <property type="component" value="Unassembled WGS sequence"/>
</dbReference>
<dbReference type="PANTHER" id="PTHR11863">
    <property type="entry name" value="STEROL DESATURASE"/>
    <property type="match status" value="1"/>
</dbReference>
<gene>
    <name evidence="8" type="ORF">Rsub_06133</name>
</gene>
<dbReference type="FunCoup" id="A0A2V0P1P5">
    <property type="interactions" value="1263"/>
</dbReference>
<keyword evidence="5 6" id="KW-0472">Membrane</keyword>
<evidence type="ECO:0000256" key="4">
    <source>
        <dbReference type="ARBA" id="ARBA00022989"/>
    </source>
</evidence>
<evidence type="ECO:0000256" key="6">
    <source>
        <dbReference type="SAM" id="Phobius"/>
    </source>
</evidence>
<dbReference type="OrthoDB" id="537676at2759"/>
<evidence type="ECO:0000256" key="3">
    <source>
        <dbReference type="ARBA" id="ARBA00022692"/>
    </source>
</evidence>
<sequence length="289" mass="31336">MAAASAAAAGLAARWLATPWLVWGVGPMAAVNAGFFLTAALLELLLATRLLDSDLLVYPANGAPAKRRDAALAATQEKIPFSKQLLTCLFIIAGPHAVANGASLTLLMRLAGAPAPAAWWPGDVLSAAWQLLAMAVVADFGLYWGHRVQHESKLLWQVHKVHHRIDTPSPFSTMYIHGLDATLQGGIPMALATLLIRPAPAILYISFGLRVAENALNHSGLDSRLLDFFTLKSLPFRAAAAHHDAHHKYCNHPKNARNYGETFYIWDVMFGTVNPRHGTRQGPPPKRVD</sequence>
<keyword evidence="4 6" id="KW-1133">Transmembrane helix</keyword>
<comment type="similarity">
    <text evidence="2">Belongs to the sterol desaturase family.</text>
</comment>
<feature type="transmembrane region" description="Helical" evidence="6">
    <location>
        <begin position="20"/>
        <end position="46"/>
    </location>
</feature>
<keyword evidence="9" id="KW-1185">Reference proteome</keyword>
<dbReference type="Pfam" id="PF04116">
    <property type="entry name" value="FA_hydroxylase"/>
    <property type="match status" value="1"/>
</dbReference>